<gene>
    <name evidence="1" type="ORF">BpHYR1_009386</name>
</gene>
<organism evidence="1 2">
    <name type="scientific">Brachionus plicatilis</name>
    <name type="common">Marine rotifer</name>
    <name type="synonym">Brachionus muelleri</name>
    <dbReference type="NCBI Taxonomy" id="10195"/>
    <lineage>
        <taxon>Eukaryota</taxon>
        <taxon>Metazoa</taxon>
        <taxon>Spiralia</taxon>
        <taxon>Gnathifera</taxon>
        <taxon>Rotifera</taxon>
        <taxon>Eurotatoria</taxon>
        <taxon>Monogononta</taxon>
        <taxon>Pseudotrocha</taxon>
        <taxon>Ploima</taxon>
        <taxon>Brachionidae</taxon>
        <taxon>Brachionus</taxon>
    </lineage>
</organism>
<comment type="caution">
    <text evidence="1">The sequence shown here is derived from an EMBL/GenBank/DDBJ whole genome shotgun (WGS) entry which is preliminary data.</text>
</comment>
<accession>A0A3M7PKC1</accession>
<dbReference type="EMBL" id="REGN01010158">
    <property type="protein sequence ID" value="RMZ99571.1"/>
    <property type="molecule type" value="Genomic_DNA"/>
</dbReference>
<protein>
    <submittedName>
        <fullName evidence="1">Uncharacterized protein</fullName>
    </submittedName>
</protein>
<evidence type="ECO:0000313" key="1">
    <source>
        <dbReference type="EMBL" id="RMZ99571.1"/>
    </source>
</evidence>
<proteinExistence type="predicted"/>
<name>A0A3M7PKC1_BRAPC</name>
<dbReference type="Proteomes" id="UP000276133">
    <property type="component" value="Unassembled WGS sequence"/>
</dbReference>
<evidence type="ECO:0000313" key="2">
    <source>
        <dbReference type="Proteomes" id="UP000276133"/>
    </source>
</evidence>
<reference evidence="1 2" key="1">
    <citation type="journal article" date="2018" name="Sci. Rep.">
        <title>Genomic signatures of local adaptation to the degree of environmental predictability in rotifers.</title>
        <authorList>
            <person name="Franch-Gras L."/>
            <person name="Hahn C."/>
            <person name="Garcia-Roger E.M."/>
            <person name="Carmona M.J."/>
            <person name="Serra M."/>
            <person name="Gomez A."/>
        </authorList>
    </citation>
    <scope>NUCLEOTIDE SEQUENCE [LARGE SCALE GENOMIC DNA]</scope>
    <source>
        <strain evidence="1">HYR1</strain>
    </source>
</reference>
<dbReference type="AlphaFoldDB" id="A0A3M7PKC1"/>
<keyword evidence="2" id="KW-1185">Reference proteome</keyword>
<sequence>MALSNKTPFAIEFEREIRNVTEKQLSIITNINFVCMNIHNANTGNFLRKHSRIQKKLEFFKTLK</sequence>